<comment type="caution">
    <text evidence="5">The sequence shown here is derived from an EMBL/GenBank/DDBJ whole genome shotgun (WGS) entry which is preliminary data.</text>
</comment>
<dbReference type="GO" id="GO:0046872">
    <property type="term" value="F:metal ion binding"/>
    <property type="evidence" value="ECO:0007669"/>
    <property type="project" value="InterPro"/>
</dbReference>
<dbReference type="GO" id="GO:0005524">
    <property type="term" value="F:ATP binding"/>
    <property type="evidence" value="ECO:0007669"/>
    <property type="project" value="UniProtKB-UniRule"/>
</dbReference>
<dbReference type="InterPro" id="IPR011761">
    <property type="entry name" value="ATP-grasp"/>
</dbReference>
<evidence type="ECO:0000313" key="5">
    <source>
        <dbReference type="EMBL" id="PTM45110.1"/>
    </source>
</evidence>
<dbReference type="PROSITE" id="PS50975">
    <property type="entry name" value="ATP_GRASP"/>
    <property type="match status" value="1"/>
</dbReference>
<dbReference type="GO" id="GO:0008716">
    <property type="term" value="F:D-alanine-D-alanine ligase activity"/>
    <property type="evidence" value="ECO:0007669"/>
    <property type="project" value="InterPro"/>
</dbReference>
<evidence type="ECO:0000256" key="3">
    <source>
        <dbReference type="PROSITE-ProRule" id="PRU00409"/>
    </source>
</evidence>
<reference evidence="5 6" key="1">
    <citation type="submission" date="2018-04" db="EMBL/GenBank/DDBJ databases">
        <title>Genomic Encyclopedia of Type Strains, Phase III (KMG-III): the genomes of soil and plant-associated and newly described type strains.</title>
        <authorList>
            <person name="Whitman W."/>
        </authorList>
    </citation>
    <scope>NUCLEOTIDE SEQUENCE [LARGE SCALE GENOMIC DNA]</scope>
    <source>
        <strain evidence="5 6">NW12</strain>
    </source>
</reference>
<sequence length="366" mass="38516">MKTAPVALLYQALPPPLIDGLRKDAKPGGYSDGGADIAFALRTAGVNVVTPTSSPNPSRALDWVFPDTAEGIRSAGAAGASVLWANTVLFGGHPLETAMVDFDIVGQLPAAMQAFDDKFETNHFLAEAGLPVAGSFLLSGTAKENVCALADVEHACASRGMSFPMIVKPVRGRGSQGVTLVESLDALRDAATALIAAATFGDMLMVEEFLDGDEMTVTLMPPASPRPDGSRAPAHWALPPVYRFDQRGGVAPYNGDVPVTANSIAISPGRLRDPAIVAMIDSCVSAAALVDARTAIRIDCRADRDGLFKLFDLNMKPNMTGPGRPGRDDQDCLSAIAARANGWSYVDLLQAMLAAKWRQEPPGELS</sequence>
<keyword evidence="3" id="KW-0547">Nucleotide-binding</keyword>
<evidence type="ECO:0000313" key="6">
    <source>
        <dbReference type="Proteomes" id="UP000240996"/>
    </source>
</evidence>
<dbReference type="AlphaFoldDB" id="A0A2T4YNY4"/>
<dbReference type="PANTHER" id="PTHR23132:SF23">
    <property type="entry name" value="D-ALANINE--D-ALANINE LIGASE B"/>
    <property type="match status" value="1"/>
</dbReference>
<dbReference type="EMBL" id="PZZN01000003">
    <property type="protein sequence ID" value="PTM45110.1"/>
    <property type="molecule type" value="Genomic_DNA"/>
</dbReference>
<name>A0A2T4YNY4_9SPHN</name>
<gene>
    <name evidence="5" type="ORF">C8J24_3330</name>
</gene>
<feature type="domain" description="ATP-grasp" evidence="4">
    <location>
        <begin position="122"/>
        <end position="354"/>
    </location>
</feature>
<evidence type="ECO:0000259" key="4">
    <source>
        <dbReference type="PROSITE" id="PS50975"/>
    </source>
</evidence>
<keyword evidence="6" id="KW-1185">Reference proteome</keyword>
<evidence type="ECO:0000256" key="1">
    <source>
        <dbReference type="ARBA" id="ARBA00010871"/>
    </source>
</evidence>
<keyword evidence="2 5" id="KW-0436">Ligase</keyword>
<proteinExistence type="inferred from homology"/>
<organism evidence="5 6">
    <name type="scientific">Sphingomonas aerolata</name>
    <dbReference type="NCBI Taxonomy" id="185951"/>
    <lineage>
        <taxon>Bacteria</taxon>
        <taxon>Pseudomonadati</taxon>
        <taxon>Pseudomonadota</taxon>
        <taxon>Alphaproteobacteria</taxon>
        <taxon>Sphingomonadales</taxon>
        <taxon>Sphingomonadaceae</taxon>
        <taxon>Sphingomonas</taxon>
    </lineage>
</organism>
<comment type="similarity">
    <text evidence="1">Belongs to the D-alanine--D-alanine ligase family.</text>
</comment>
<dbReference type="RefSeq" id="WP_107934092.1">
    <property type="nucleotide sequence ID" value="NZ_PZZN01000003.1"/>
</dbReference>
<evidence type="ECO:0000256" key="2">
    <source>
        <dbReference type="ARBA" id="ARBA00022598"/>
    </source>
</evidence>
<keyword evidence="3" id="KW-0067">ATP-binding</keyword>
<accession>A0A2T4YNY4</accession>
<dbReference type="Gene3D" id="3.30.1490.20">
    <property type="entry name" value="ATP-grasp fold, A domain"/>
    <property type="match status" value="1"/>
</dbReference>
<dbReference type="Gene3D" id="3.30.470.20">
    <property type="entry name" value="ATP-grasp fold, B domain"/>
    <property type="match status" value="1"/>
</dbReference>
<dbReference type="InterPro" id="IPR013815">
    <property type="entry name" value="ATP_grasp_subdomain_1"/>
</dbReference>
<protein>
    <submittedName>
        <fullName evidence="5">D-Ala-D-Ala ligase-like protein</fullName>
    </submittedName>
</protein>
<dbReference type="InterPro" id="IPR011095">
    <property type="entry name" value="Dala_Dala_lig_C"/>
</dbReference>
<dbReference type="SUPFAM" id="SSF56059">
    <property type="entry name" value="Glutathione synthetase ATP-binding domain-like"/>
    <property type="match status" value="1"/>
</dbReference>
<dbReference type="Proteomes" id="UP000240996">
    <property type="component" value="Unassembled WGS sequence"/>
</dbReference>
<dbReference type="PANTHER" id="PTHR23132">
    <property type="entry name" value="D-ALANINE--D-ALANINE LIGASE"/>
    <property type="match status" value="1"/>
</dbReference>
<dbReference type="Pfam" id="PF07478">
    <property type="entry name" value="Dala_Dala_lig_C"/>
    <property type="match status" value="1"/>
</dbReference>